<organism evidence="4 5">
    <name type="scientific">Paraclostridium sordellii</name>
    <name type="common">Clostridium sordellii</name>
    <dbReference type="NCBI Taxonomy" id="1505"/>
    <lineage>
        <taxon>Bacteria</taxon>
        <taxon>Bacillati</taxon>
        <taxon>Bacillota</taxon>
        <taxon>Clostridia</taxon>
        <taxon>Peptostreptococcales</taxon>
        <taxon>Peptostreptococcaceae</taxon>
        <taxon>Paraclostridium</taxon>
    </lineage>
</organism>
<dbReference type="Gene3D" id="1.10.287.130">
    <property type="match status" value="1"/>
</dbReference>
<dbReference type="InterPro" id="IPR032834">
    <property type="entry name" value="NatK-like_C"/>
</dbReference>
<feature type="transmembrane region" description="Helical" evidence="2">
    <location>
        <begin position="72"/>
        <end position="97"/>
    </location>
</feature>
<dbReference type="InterPro" id="IPR039506">
    <property type="entry name" value="SPOB_a"/>
</dbReference>
<dbReference type="Pfam" id="PF14689">
    <property type="entry name" value="SPOB_a"/>
    <property type="match status" value="1"/>
</dbReference>
<feature type="transmembrane region" description="Helical" evidence="2">
    <location>
        <begin position="7"/>
        <end position="35"/>
    </location>
</feature>
<gene>
    <name evidence="4" type="primary">dcuS_3</name>
    <name evidence="4" type="ORF">R28058_15521</name>
</gene>
<dbReference type="PANTHER" id="PTHR40448">
    <property type="entry name" value="TWO-COMPONENT SENSOR HISTIDINE KINASE"/>
    <property type="match status" value="1"/>
</dbReference>
<name>A0A0C7G5W6_PARSO</name>
<keyword evidence="2" id="KW-0472">Membrane</keyword>
<protein>
    <submittedName>
        <fullName evidence="4">Two-component sensor histidine kinase</fullName>
        <ecNumber evidence="4">2.7.13.3</ecNumber>
    </submittedName>
</protein>
<evidence type="ECO:0000256" key="1">
    <source>
        <dbReference type="SAM" id="Coils"/>
    </source>
</evidence>
<evidence type="ECO:0000313" key="4">
    <source>
        <dbReference type="EMBL" id="CEQ03819.1"/>
    </source>
</evidence>
<feature type="coiled-coil region" evidence="1">
    <location>
        <begin position="218"/>
        <end position="245"/>
    </location>
</feature>
<evidence type="ECO:0000256" key="2">
    <source>
        <dbReference type="SAM" id="Phobius"/>
    </source>
</evidence>
<feature type="domain" description="Histidine kinase/HSP90-like ATPase" evidence="3">
    <location>
        <begin position="317"/>
        <end position="424"/>
    </location>
</feature>
<dbReference type="Pfam" id="PF14501">
    <property type="entry name" value="HATPase_c_5"/>
    <property type="match status" value="1"/>
</dbReference>
<dbReference type="GO" id="GO:0004673">
    <property type="term" value="F:protein histidine kinase activity"/>
    <property type="evidence" value="ECO:0007669"/>
    <property type="project" value="UniProtKB-EC"/>
</dbReference>
<feature type="transmembrane region" description="Helical" evidence="2">
    <location>
        <begin position="184"/>
        <end position="205"/>
    </location>
</feature>
<dbReference type="AlphaFoldDB" id="A0A0C7G5W6"/>
<feature type="transmembrane region" description="Helical" evidence="2">
    <location>
        <begin position="109"/>
        <end position="128"/>
    </location>
</feature>
<keyword evidence="2" id="KW-0812">Transmembrane</keyword>
<dbReference type="OrthoDB" id="1634477at2"/>
<dbReference type="GO" id="GO:0042802">
    <property type="term" value="F:identical protein binding"/>
    <property type="evidence" value="ECO:0007669"/>
    <property type="project" value="TreeGrafter"/>
</dbReference>
<dbReference type="EMBL" id="CEKZ01000003">
    <property type="protein sequence ID" value="CEQ03819.1"/>
    <property type="molecule type" value="Genomic_DNA"/>
</dbReference>
<keyword evidence="1" id="KW-0175">Coiled coil</keyword>
<dbReference type="PANTHER" id="PTHR40448:SF1">
    <property type="entry name" value="TWO-COMPONENT SENSOR HISTIDINE KINASE"/>
    <property type="match status" value="1"/>
</dbReference>
<dbReference type="Proteomes" id="UP000049127">
    <property type="component" value="Unassembled WGS sequence"/>
</dbReference>
<keyword evidence="4" id="KW-0808">Transferase</keyword>
<dbReference type="SMART" id="SM00387">
    <property type="entry name" value="HATPase_c"/>
    <property type="match status" value="1"/>
</dbReference>
<dbReference type="InterPro" id="IPR003594">
    <property type="entry name" value="HATPase_dom"/>
</dbReference>
<dbReference type="InterPro" id="IPR036890">
    <property type="entry name" value="HATPase_C_sf"/>
</dbReference>
<evidence type="ECO:0000259" key="3">
    <source>
        <dbReference type="SMART" id="SM00387"/>
    </source>
</evidence>
<dbReference type="SUPFAM" id="SSF55874">
    <property type="entry name" value="ATPase domain of HSP90 chaperone/DNA topoisomerase II/histidine kinase"/>
    <property type="match status" value="1"/>
</dbReference>
<keyword evidence="2" id="KW-1133">Transmembrane helix</keyword>
<dbReference type="EC" id="2.7.13.3" evidence="4"/>
<feature type="transmembrane region" description="Helical" evidence="2">
    <location>
        <begin position="41"/>
        <end position="60"/>
    </location>
</feature>
<feature type="transmembrane region" description="Helical" evidence="2">
    <location>
        <begin position="149"/>
        <end position="172"/>
    </location>
</feature>
<keyword evidence="4" id="KW-0418">Kinase</keyword>
<accession>A0A0C7G5W6</accession>
<dbReference type="RefSeq" id="WP_055342002.1">
    <property type="nucleotide sequence ID" value="NZ_CDNI01000003.1"/>
</dbReference>
<dbReference type="Gene3D" id="3.30.565.10">
    <property type="entry name" value="Histidine kinase-like ATPase, C-terminal domain"/>
    <property type="match status" value="1"/>
</dbReference>
<evidence type="ECO:0000313" key="5">
    <source>
        <dbReference type="Proteomes" id="UP000049127"/>
    </source>
</evidence>
<proteinExistence type="predicted"/>
<reference evidence="4 5" key="1">
    <citation type="submission" date="2015-01" db="EMBL/GenBank/DDBJ databases">
        <authorList>
            <person name="Aslett A.Martin."/>
            <person name="De Silva Nishadi"/>
        </authorList>
    </citation>
    <scope>NUCLEOTIDE SEQUENCE [LARGE SCALE GENOMIC DNA]</scope>
    <source>
        <strain evidence="4 5">R28058</strain>
    </source>
</reference>
<sequence>MGIPESIVIFSSISIIINSINRRSIITMSSIYLILMYLLKNYVSSGIGNLLVFISVAVLVKLHSKAKITQCFVVTSIILAIKMATEMMTIFCINFTGINLQYILEHSSLRILLCYISLIIMVIIMKLLKYKYFIHKLDTKRITEKSKTVQQMLLYLSILIMSMIGIGILLLYNHSEVNYDMEVIMRIFFVLALLLILVTLLFSVINYDKRKILNDLEKNLMEKNLKQMEDSIDALRVQKHDYMNHLQIILMQMSSGKIEEAKRYILGMAECDNNVSIDFLTGNHCIDAILNTKKFKASKNGIDLTACIDSLLENIELTDSEVSSIFLNIIDNAIDELKTIEKDYKYVHVEIYEEDGYYNIFIKNNGSKIKDTEKIFEMAYSSKGENRGYGLYSIKKLLEEHNCKIEVESDDMETEFWIQIPIIIR</sequence>